<name>A0AAJ1SY18_9BACI</name>
<dbReference type="GO" id="GO:0005829">
    <property type="term" value="C:cytosol"/>
    <property type="evidence" value="ECO:0007669"/>
    <property type="project" value="TreeGrafter"/>
</dbReference>
<dbReference type="NCBIfam" id="TIGR01280">
    <property type="entry name" value="xseB"/>
    <property type="match status" value="1"/>
</dbReference>
<comment type="subcellular location">
    <subcellularLocation>
        <location evidence="6">Cytoplasm</location>
    </subcellularLocation>
</comment>
<comment type="function">
    <text evidence="6">Bidirectionally degrades single-stranded DNA into large acid-insoluble oligonucleotides, which are then degraded further into small acid-soluble oligonucleotides.</text>
</comment>
<dbReference type="RefSeq" id="WP_307255819.1">
    <property type="nucleotide sequence ID" value="NZ_JAUSUC010000002.1"/>
</dbReference>
<dbReference type="NCBIfam" id="NF002138">
    <property type="entry name" value="PRK00977.1-2"/>
    <property type="match status" value="1"/>
</dbReference>
<keyword evidence="2 6" id="KW-0963">Cytoplasm</keyword>
<comment type="similarity">
    <text evidence="1 6">Belongs to the XseB family.</text>
</comment>
<evidence type="ECO:0000313" key="7">
    <source>
        <dbReference type="EMBL" id="MDQ0213822.1"/>
    </source>
</evidence>
<dbReference type="AlphaFoldDB" id="A0AAJ1SY18"/>
<reference evidence="7" key="1">
    <citation type="submission" date="2023-07" db="EMBL/GenBank/DDBJ databases">
        <title>Genomic Encyclopedia of Type Strains, Phase IV (KMG-IV): sequencing the most valuable type-strain genomes for metagenomic binning, comparative biology and taxonomic classification.</title>
        <authorList>
            <person name="Goeker M."/>
        </authorList>
    </citation>
    <scope>NUCLEOTIDE SEQUENCE</scope>
    <source>
        <strain evidence="7">DSM 23947</strain>
    </source>
</reference>
<dbReference type="GO" id="GO:0009318">
    <property type="term" value="C:exodeoxyribonuclease VII complex"/>
    <property type="evidence" value="ECO:0007669"/>
    <property type="project" value="UniProtKB-UniRule"/>
</dbReference>
<dbReference type="GO" id="GO:0006308">
    <property type="term" value="P:DNA catabolic process"/>
    <property type="evidence" value="ECO:0007669"/>
    <property type="project" value="UniProtKB-UniRule"/>
</dbReference>
<evidence type="ECO:0000256" key="5">
    <source>
        <dbReference type="ARBA" id="ARBA00022839"/>
    </source>
</evidence>
<gene>
    <name evidence="6" type="primary">xseB</name>
    <name evidence="7" type="ORF">J2S13_000216</name>
</gene>
<dbReference type="SUPFAM" id="SSF116842">
    <property type="entry name" value="XseB-like"/>
    <property type="match status" value="1"/>
</dbReference>
<evidence type="ECO:0000256" key="1">
    <source>
        <dbReference type="ARBA" id="ARBA00009998"/>
    </source>
</evidence>
<accession>A0AAJ1SY18</accession>
<dbReference type="InterPro" id="IPR003761">
    <property type="entry name" value="Exonuc_VII_S"/>
</dbReference>
<dbReference type="Proteomes" id="UP001237207">
    <property type="component" value="Unassembled WGS sequence"/>
</dbReference>
<comment type="caution">
    <text evidence="7">The sequence shown here is derived from an EMBL/GenBank/DDBJ whole genome shotgun (WGS) entry which is preliminary data.</text>
</comment>
<dbReference type="EMBL" id="JAUSUC010000002">
    <property type="protein sequence ID" value="MDQ0213822.1"/>
    <property type="molecule type" value="Genomic_DNA"/>
</dbReference>
<dbReference type="PIRSF" id="PIRSF006488">
    <property type="entry name" value="Exonuc_VII_S"/>
    <property type="match status" value="1"/>
</dbReference>
<sequence length="74" mass="8645">MKDEMTFEKALEELEAIVKRLEEGDVPLEEALQIYKTGMELSRRCHGKLKNAEEQLTKLMTEDGEKDFVIQEEE</sequence>
<proteinExistence type="inferred from homology"/>
<keyword evidence="8" id="KW-1185">Reference proteome</keyword>
<keyword evidence="3 6" id="KW-0540">Nuclease</keyword>
<dbReference type="InterPro" id="IPR037004">
    <property type="entry name" value="Exonuc_VII_ssu_sf"/>
</dbReference>
<evidence type="ECO:0000256" key="2">
    <source>
        <dbReference type="ARBA" id="ARBA00022490"/>
    </source>
</evidence>
<keyword evidence="4 6" id="KW-0378">Hydrolase</keyword>
<protein>
    <recommendedName>
        <fullName evidence="6">Exodeoxyribonuclease 7 small subunit</fullName>
        <ecNumber evidence="6">3.1.11.6</ecNumber>
    </recommendedName>
    <alternativeName>
        <fullName evidence="6">Exodeoxyribonuclease VII small subunit</fullName>
        <shortName evidence="6">Exonuclease VII small subunit</shortName>
    </alternativeName>
</protein>
<dbReference type="PANTHER" id="PTHR34137:SF1">
    <property type="entry name" value="EXODEOXYRIBONUCLEASE 7 SMALL SUBUNIT"/>
    <property type="match status" value="1"/>
</dbReference>
<dbReference type="PANTHER" id="PTHR34137">
    <property type="entry name" value="EXODEOXYRIBONUCLEASE 7 SMALL SUBUNIT"/>
    <property type="match status" value="1"/>
</dbReference>
<comment type="catalytic activity">
    <reaction evidence="6">
        <text>Exonucleolytic cleavage in either 5'- to 3'- or 3'- to 5'-direction to yield nucleoside 5'-phosphates.</text>
        <dbReference type="EC" id="3.1.11.6"/>
    </reaction>
</comment>
<evidence type="ECO:0000313" key="8">
    <source>
        <dbReference type="Proteomes" id="UP001237207"/>
    </source>
</evidence>
<organism evidence="7 8">
    <name type="scientific">Oikeobacillus pervagus</name>
    <dbReference type="NCBI Taxonomy" id="1325931"/>
    <lineage>
        <taxon>Bacteria</taxon>
        <taxon>Bacillati</taxon>
        <taxon>Bacillota</taxon>
        <taxon>Bacilli</taxon>
        <taxon>Bacillales</taxon>
        <taxon>Bacillaceae</taxon>
        <taxon>Oikeobacillus</taxon>
    </lineage>
</organism>
<dbReference type="EC" id="3.1.11.6" evidence="6"/>
<dbReference type="Gene3D" id="1.10.287.1040">
    <property type="entry name" value="Exonuclease VII, small subunit"/>
    <property type="match status" value="1"/>
</dbReference>
<evidence type="ECO:0000256" key="3">
    <source>
        <dbReference type="ARBA" id="ARBA00022722"/>
    </source>
</evidence>
<dbReference type="HAMAP" id="MF_00337">
    <property type="entry name" value="Exonuc_7_S"/>
    <property type="match status" value="1"/>
</dbReference>
<evidence type="ECO:0000256" key="6">
    <source>
        <dbReference type="HAMAP-Rule" id="MF_00337"/>
    </source>
</evidence>
<evidence type="ECO:0000256" key="4">
    <source>
        <dbReference type="ARBA" id="ARBA00022801"/>
    </source>
</evidence>
<dbReference type="Pfam" id="PF02609">
    <property type="entry name" value="Exonuc_VII_S"/>
    <property type="match status" value="1"/>
</dbReference>
<keyword evidence="5 6" id="KW-0269">Exonuclease</keyword>
<dbReference type="GO" id="GO:0008855">
    <property type="term" value="F:exodeoxyribonuclease VII activity"/>
    <property type="evidence" value="ECO:0007669"/>
    <property type="project" value="UniProtKB-UniRule"/>
</dbReference>
<comment type="subunit">
    <text evidence="6">Heterooligomer composed of large and small subunits.</text>
</comment>